<sequence length="2154" mass="239055">MDDRRIADYFVVAGLPPQPQHLEDVSRDGTMPSGLVGPAPITDLAVIFPSLGELPPQGFSLLEFTPSGIPANLNHGSYRTPEVFLCYRRGRDKPPLVDIGVMYEGKERIMQDAEVIKKTPYGRIANVNNSTAQIFVTYRRASPTMPCNELVVTDVCVIIESKGEDPPPAFCVLKKNLNKGMVGSVVYLCYKKSMNRANLISYKPDILSRYPRHDLPNFPFPLSVPLFCLPMGASLECWPKKAMQPRPVFSTFVLTVSDASEKVYGSAITFYEPYPADQLTDEQIELLQLPKDSDPEDYTYNVNKCICLLSHWPFFDTFEHFLMFLYSMACSGPQPVPIERYISHFLEDVPFPSPQRPRILVQLSPADRVILTQPEDLPLPRSGARFRSLLLNLGPDNCLLVLLCALTEQKILVHSLRPDVLTAVAEAISMIIFPFKWQCPYIPLCPLGLAEVLHAPLPFLIGVDSRFFDLHDPPIDVVCVDLDTNLITLCDEKRNLNTKILPKKPARTLRNSLETLYQKVNESMENYMNVGLQDSSHDAGIDRDFQMRRKEQVLELEIQEAFLRFMASIIKGYRVYLMPITKAPTIGTTDPNSLFNLGGFLRSRDKSYHKFYTLVMKTQMFIRFIEERSFVSDMDAGLAFFDICCEKMNNEDSVTHLIELDEALNNERTVFIMPPEPPPNSTSTYTYNGCFTLNPALFSSKDMKDMKHLLRIGGGRLSNSSGGLGVPGSPMARRTKHEIKSAQKLARKSASSPENWAKCLVGTCYSLWFIHLPSYIMMNPRKASTYLSTAYDLLNMMQRMKLQPSDEVCYRVMMQLCGVYSTPVLAVKLLFLMKRSGVQPNAITYGFYNRAVLEATWPSDMNNSSQLLWNKLRGQIRDCKLVDRKDLWLAAHRMAVRQWGGDLSNQWDSSETTKWRNVIMGAALFRRAGSKGQVSRRASAFVEDGSSGGDNFVDGSSQTSSADSNDPKAIDQTIEECKPKNGSLSDTNYSSQESSVKENPGFLYSTGTTVDVSEDLNSANWVASVNRPQSIVQNIGMSSTGISDGGKGKAAITNSTSTDYAALDLFRSRVGSIVRPTGGSLLGNGSLQKQPFESSAGLLMTSQYDGKPAPLAEECEGLDALHDSLSPVLENGKSASPINTRRSRGRSGSCSDFTFSNRLSQHEKNPSFHSPLTPHSPKAAVEPESFANDAGILEKLHKLKLGLSPAVNEGPGDGKCIVPSDSYNTNGPSDSVNNVRNVPFPRASSVSKALFGRRGSFNFRRTQNSESRESLSENHDERSSAENSRGGSTDDLDSLGSQHTTPTRRLFGWNNQWNNSQWSSRLWNMRDGPMQEQQISEKNDSTIGQSPSKSLPKSPTRTLVTENDPLGALVGDIEEEEEATQSCRREGSEESNNLSLVLDEDGNPVLFGGRRSGKTSEKGVARSATFHEEERGAQDQDYDSSREDLKKTKVMQRSSTITMPLDSQNEPVGGGTVASSIGSLGSSFKLPFSRYSPGRFSLRKADLRIGQQIIENAITNFSPSSLTSKKSSELLMGGLNSLKSAATSVAKKFDEIKEAVSANNTPTKATNVRDRDREGSYYDDDHPEGSSSVEDNANISRSRKVSSEFSPSVTQNLEYWSSNLLDLFGDNSRKGSSSNLQPLGETSSVTSQQMPVLPENLYPKQKRDPRIPVAMKLVLTTCSKCHNCGGILYDEEIMAGWSPEDSNLNTKCQFCDKATVPFLTITVMDYRSHQKAPTGVSQESLHSSPRRKNSGSLSVRASWMSLNSGSLLSVAETEENKQTALQSDDLPESTPSMSIIPENAVSPEFLTPVSETSGAAPSEAAASSTSDYDTPTTEVAGPAEILDCDLTQNSNVPELESSQGFVEEHSLNSTEVNANPTAIQETKYPACSQEEGATPASAAADTPEIEQNLKVEEDPVTLEPITVPYLNPLVLRKELENILHAEGDVCLTRPCFVDEHPIIFWNMVWALERIGVESHLPGLCLQSGTVLRQQTNLHSSWSSADHRHVVVRCMWDNPRLHEEVGLPMYVLWQQDDQHSSLISALLTDRTTVSRPVMEMIISSIRCNDLLEPLRKLATERQKLKGRGVTRSHSIYRDILFLAFIVLGRDNIHQASFDREYENAFDKLTEQERKLYNPCDQPLSIPSLCCRHYFRELEL</sequence>
<feature type="compositionally biased region" description="Polar residues" evidence="2">
    <location>
        <begin position="1631"/>
        <end position="1650"/>
    </location>
</feature>
<feature type="region of interest" description="Disordered" evidence="2">
    <location>
        <begin position="1808"/>
        <end position="1834"/>
    </location>
</feature>
<evidence type="ECO:0000313" key="6">
    <source>
        <dbReference type="Proteomes" id="UP001219518"/>
    </source>
</evidence>
<dbReference type="PROSITE" id="PS51498">
    <property type="entry name" value="MABP"/>
    <property type="match status" value="1"/>
</dbReference>
<feature type="compositionally biased region" description="Polar residues" evidence="2">
    <location>
        <begin position="1221"/>
        <end position="1236"/>
    </location>
</feature>
<feature type="region of interest" description="Disordered" evidence="2">
    <location>
        <begin position="1771"/>
        <end position="1795"/>
    </location>
</feature>
<keyword evidence="1" id="KW-0344">Guanine-nucleotide releasing factor</keyword>
<dbReference type="Gene3D" id="2.100.10.50">
    <property type="match status" value="1"/>
</dbReference>
<keyword evidence="6" id="KW-1185">Reference proteome</keyword>
<dbReference type="PROSITE" id="PS50211">
    <property type="entry name" value="DENN"/>
    <property type="match status" value="1"/>
</dbReference>
<dbReference type="InterPro" id="IPR023341">
    <property type="entry name" value="MABP"/>
</dbReference>
<feature type="compositionally biased region" description="Polar residues" evidence="2">
    <location>
        <begin position="982"/>
        <end position="994"/>
    </location>
</feature>
<dbReference type="InterPro" id="IPR037516">
    <property type="entry name" value="Tripartite_DENN"/>
</dbReference>
<dbReference type="GO" id="GO:0032483">
    <property type="term" value="P:regulation of Rab protein signal transduction"/>
    <property type="evidence" value="ECO:0007669"/>
    <property type="project" value="TreeGrafter"/>
</dbReference>
<dbReference type="Pfam" id="PF03455">
    <property type="entry name" value="dDENN"/>
    <property type="match status" value="1"/>
</dbReference>
<accession>A0AAE1LSZ5</accession>
<dbReference type="EMBL" id="JAHWGI010001412">
    <property type="protein sequence ID" value="KAK3930620.1"/>
    <property type="molecule type" value="Genomic_DNA"/>
</dbReference>
<gene>
    <name evidence="5" type="ORF">KUF71_023976</name>
</gene>
<feature type="compositionally biased region" description="Polar residues" evidence="2">
    <location>
        <begin position="954"/>
        <end position="964"/>
    </location>
</feature>
<feature type="region of interest" description="Disordered" evidence="2">
    <location>
        <begin position="1127"/>
        <end position="1154"/>
    </location>
</feature>
<evidence type="ECO:0000256" key="2">
    <source>
        <dbReference type="SAM" id="MobiDB-lite"/>
    </source>
</evidence>
<feature type="compositionally biased region" description="Low complexity" evidence="2">
    <location>
        <begin position="1810"/>
        <end position="1826"/>
    </location>
</feature>
<dbReference type="SMART" id="SM00799">
    <property type="entry name" value="DENN"/>
    <property type="match status" value="1"/>
</dbReference>
<dbReference type="PANTHER" id="PTHR12296">
    <property type="entry name" value="DENN DOMAIN-CONTAINING PROTEIN 4"/>
    <property type="match status" value="1"/>
</dbReference>
<evidence type="ECO:0000259" key="3">
    <source>
        <dbReference type="PROSITE" id="PS50211"/>
    </source>
</evidence>
<dbReference type="SMART" id="SM00801">
    <property type="entry name" value="dDENN"/>
    <property type="match status" value="1"/>
</dbReference>
<feature type="compositionally biased region" description="Basic and acidic residues" evidence="2">
    <location>
        <begin position="965"/>
        <end position="979"/>
    </location>
</feature>
<feature type="compositionally biased region" description="Polar residues" evidence="2">
    <location>
        <begin position="1585"/>
        <end position="1596"/>
    </location>
</feature>
<proteinExistence type="predicted"/>
<feature type="compositionally biased region" description="Basic and acidic residues" evidence="2">
    <location>
        <begin position="1266"/>
        <end position="1280"/>
    </location>
</feature>
<dbReference type="GO" id="GO:0031410">
    <property type="term" value="C:cytoplasmic vesicle"/>
    <property type="evidence" value="ECO:0007669"/>
    <property type="project" value="TreeGrafter"/>
</dbReference>
<feature type="compositionally biased region" description="Polar residues" evidence="2">
    <location>
        <begin position="1341"/>
        <end position="1361"/>
    </location>
</feature>
<name>A0AAE1LSZ5_9NEOP</name>
<dbReference type="GO" id="GO:0005085">
    <property type="term" value="F:guanyl-nucleotide exchange factor activity"/>
    <property type="evidence" value="ECO:0007669"/>
    <property type="project" value="UniProtKB-KW"/>
</dbReference>
<dbReference type="InterPro" id="IPR005112">
    <property type="entry name" value="dDENN_dom"/>
</dbReference>
<dbReference type="InterPro" id="IPR011990">
    <property type="entry name" value="TPR-like_helical_dom_sf"/>
</dbReference>
<dbReference type="SMART" id="SM00800">
    <property type="entry name" value="uDENN"/>
    <property type="match status" value="1"/>
</dbReference>
<dbReference type="Pfam" id="PF03456">
    <property type="entry name" value="uDENN"/>
    <property type="match status" value="1"/>
</dbReference>
<dbReference type="InterPro" id="IPR043153">
    <property type="entry name" value="DENN_C"/>
</dbReference>
<feature type="region of interest" description="Disordered" evidence="2">
    <location>
        <begin position="1631"/>
        <end position="1660"/>
    </location>
</feature>
<reference evidence="5" key="1">
    <citation type="submission" date="2021-07" db="EMBL/GenBank/DDBJ databases">
        <authorList>
            <person name="Catto M.A."/>
            <person name="Jacobson A."/>
            <person name="Kennedy G."/>
            <person name="Labadie P."/>
            <person name="Hunt B.G."/>
            <person name="Srinivasan R."/>
        </authorList>
    </citation>
    <scope>NUCLEOTIDE SEQUENCE</scope>
    <source>
        <strain evidence="5">PL_HMW_Pooled</strain>
        <tissue evidence="5">Head</tissue>
    </source>
</reference>
<feature type="compositionally biased region" description="Basic and acidic residues" evidence="2">
    <location>
        <begin position="1567"/>
        <end position="1584"/>
    </location>
</feature>
<comment type="caution">
    <text evidence="5">The sequence shown here is derived from an EMBL/GenBank/DDBJ whole genome shotgun (WGS) entry which is preliminary data.</text>
</comment>
<feature type="region of interest" description="Disordered" evidence="2">
    <location>
        <begin position="1260"/>
        <end position="1310"/>
    </location>
</feature>
<feature type="domain" description="MABP" evidence="4">
    <location>
        <begin position="38"/>
        <end position="194"/>
    </location>
</feature>
<dbReference type="InterPro" id="IPR051696">
    <property type="entry name" value="DENN_Domain_GEFs"/>
</dbReference>
<dbReference type="PANTHER" id="PTHR12296:SF30">
    <property type="entry name" value="DENN DOMAIN-CONTAINING PROTEIN CRAG"/>
    <property type="match status" value="1"/>
</dbReference>
<reference evidence="5" key="2">
    <citation type="journal article" date="2023" name="BMC Genomics">
        <title>Pest status, molecular evolution, and epigenetic factors derived from the genome assembly of Frankliniella fusca, a thysanopteran phytovirus vector.</title>
        <authorList>
            <person name="Catto M.A."/>
            <person name="Labadie P.E."/>
            <person name="Jacobson A.L."/>
            <person name="Kennedy G.G."/>
            <person name="Srinivasan R."/>
            <person name="Hunt B.G."/>
        </authorList>
    </citation>
    <scope>NUCLEOTIDE SEQUENCE</scope>
    <source>
        <strain evidence="5">PL_HMW_Pooled</strain>
    </source>
</reference>
<evidence type="ECO:0000313" key="5">
    <source>
        <dbReference type="EMBL" id="KAK3930620.1"/>
    </source>
</evidence>
<feature type="region of interest" description="Disordered" evidence="2">
    <location>
        <begin position="1330"/>
        <end position="1361"/>
    </location>
</feature>
<feature type="region of interest" description="Disordered" evidence="2">
    <location>
        <begin position="1560"/>
        <end position="1603"/>
    </location>
</feature>
<organism evidence="5 6">
    <name type="scientific">Frankliniella fusca</name>
    <dbReference type="NCBI Taxonomy" id="407009"/>
    <lineage>
        <taxon>Eukaryota</taxon>
        <taxon>Metazoa</taxon>
        <taxon>Ecdysozoa</taxon>
        <taxon>Arthropoda</taxon>
        <taxon>Hexapoda</taxon>
        <taxon>Insecta</taxon>
        <taxon>Pterygota</taxon>
        <taxon>Neoptera</taxon>
        <taxon>Paraneoptera</taxon>
        <taxon>Thysanoptera</taxon>
        <taxon>Terebrantia</taxon>
        <taxon>Thripoidea</taxon>
        <taxon>Thripidae</taxon>
        <taxon>Frankliniella</taxon>
    </lineage>
</organism>
<protein>
    <submittedName>
        <fullName evidence="5">DENN domain-containing protein Crag</fullName>
    </submittedName>
</protein>
<dbReference type="InterPro" id="IPR005113">
    <property type="entry name" value="uDENN_dom"/>
</dbReference>
<feature type="region of interest" description="Disordered" evidence="2">
    <location>
        <begin position="939"/>
        <end position="1001"/>
    </location>
</feature>
<evidence type="ECO:0000259" key="4">
    <source>
        <dbReference type="PROSITE" id="PS51498"/>
    </source>
</evidence>
<feature type="region of interest" description="Disordered" evidence="2">
    <location>
        <begin position="1399"/>
        <end position="1442"/>
    </location>
</feature>
<dbReference type="Gene3D" id="3.40.50.11500">
    <property type="match status" value="1"/>
</dbReference>
<evidence type="ECO:0000256" key="1">
    <source>
        <dbReference type="ARBA" id="ARBA00022658"/>
    </source>
</evidence>
<dbReference type="Gene3D" id="1.25.40.10">
    <property type="entry name" value="Tetratricopeptide repeat domain"/>
    <property type="match status" value="1"/>
</dbReference>
<feature type="region of interest" description="Disordered" evidence="2">
    <location>
        <begin position="1161"/>
        <end position="1180"/>
    </location>
</feature>
<dbReference type="Pfam" id="PF02141">
    <property type="entry name" value="DENN"/>
    <property type="match status" value="1"/>
</dbReference>
<feature type="domain" description="UDENN" evidence="3">
    <location>
        <begin position="186"/>
        <end position="636"/>
    </location>
</feature>
<feature type="region of interest" description="Disordered" evidence="2">
    <location>
        <begin position="1206"/>
        <end position="1238"/>
    </location>
</feature>
<dbReference type="Proteomes" id="UP001219518">
    <property type="component" value="Unassembled WGS sequence"/>
</dbReference>
<feature type="region of interest" description="Disordered" evidence="2">
    <location>
        <begin position="1732"/>
        <end position="1754"/>
    </location>
</feature>
<feature type="compositionally biased region" description="Basic and acidic residues" evidence="2">
    <location>
        <begin position="1414"/>
        <end position="1442"/>
    </location>
</feature>
<dbReference type="InterPro" id="IPR001194">
    <property type="entry name" value="cDENN_dom"/>
</dbReference>